<evidence type="ECO:0000313" key="2">
    <source>
        <dbReference type="Proteomes" id="UP000006830"/>
    </source>
</evidence>
<proteinExistence type="predicted"/>
<accession>A8GMW2</accession>
<reference evidence="1" key="1">
    <citation type="submission" date="2007-09" db="EMBL/GenBank/DDBJ databases">
        <title>Complete Genome Sequence of Rickettsia akari.</title>
        <authorList>
            <person name="Madan A."/>
            <person name="Fahey J."/>
            <person name="Helton E."/>
            <person name="Ketteman M."/>
            <person name="Madan A."/>
            <person name="Rodrigues S."/>
            <person name="Sanchez A."/>
            <person name="Whiting M."/>
            <person name="Dasch G."/>
            <person name="Eremeeva M."/>
        </authorList>
    </citation>
    <scope>NUCLEOTIDE SEQUENCE</scope>
    <source>
        <strain evidence="1">Hartford</strain>
    </source>
</reference>
<keyword evidence="2" id="KW-1185">Reference proteome</keyword>
<dbReference type="AlphaFoldDB" id="A8GMW2"/>
<dbReference type="Proteomes" id="UP000006830">
    <property type="component" value="Chromosome"/>
</dbReference>
<dbReference type="eggNOG" id="COG4625">
    <property type="taxonomic scope" value="Bacteria"/>
</dbReference>
<name>A8GMW2_RICAH</name>
<evidence type="ECO:0000313" key="1">
    <source>
        <dbReference type="EMBL" id="ABV74737.1"/>
    </source>
</evidence>
<dbReference type="EMBL" id="CP000847">
    <property type="protein sequence ID" value="ABV74737.1"/>
    <property type="molecule type" value="Genomic_DNA"/>
</dbReference>
<organism evidence="1 2">
    <name type="scientific">Rickettsia akari (strain Hartford)</name>
    <dbReference type="NCBI Taxonomy" id="293614"/>
    <lineage>
        <taxon>Bacteria</taxon>
        <taxon>Pseudomonadati</taxon>
        <taxon>Pseudomonadota</taxon>
        <taxon>Alphaproteobacteria</taxon>
        <taxon>Rickettsiales</taxon>
        <taxon>Rickettsiaceae</taxon>
        <taxon>Rickettsieae</taxon>
        <taxon>Rickettsia</taxon>
        <taxon>spotted fever group</taxon>
    </lineage>
</organism>
<gene>
    <name evidence="1" type="ordered locus">A1C_02150</name>
</gene>
<dbReference type="HOGENOM" id="CLU_946216_0_0_5"/>
<dbReference type="STRING" id="293614.A1C_02150"/>
<protein>
    <submittedName>
        <fullName evidence="1">Cell surface antigen Sca3</fullName>
    </submittedName>
</protein>
<dbReference type="RefSeq" id="WP_012149371.1">
    <property type="nucleotide sequence ID" value="NC_009881.1"/>
</dbReference>
<sequence>MGASVGTLKTINIGDANTWQSFLIEVSNANLALITSSNSSINFGNANSQLTAPIDQTITFANNFKGGGIVILNGNGHNLIIDGIKGVTLGTAGKELAELNIKGDVTITNNLDIHNSNKLNIQKGAYCPDQSLTFAKIAEINIVEVAGAVSYALDAVNDDFKLNTGGMKFIHADSVLNLNNSAKAYDHTINLTGPLYSGHDKFGIIKLTTGDKNLIIDNNGNDDNTLGMEWHRLKGLDFVSTGNDTINLQAGIDVESIVLEIHAITFNKVNANIRFEDDTIYTATGNIKGDVIDF</sequence>
<dbReference type="KEGG" id="rak:A1C_02150"/>